<evidence type="ECO:0000313" key="2">
    <source>
        <dbReference type="Proteomes" id="UP000298438"/>
    </source>
</evidence>
<sequence>MNEWEVLFGHALTLIDHVRREGTKHLYWTFGGGTVLMLRHHHRISKDIDIFVPDPQALGYVTPRLSAHAEALTTRYVETANFVKLFLPEGEIDFVASPNLTVDPYIEQVLLGRSVKVETSAEIIAKKFWHRGDRLTARDIFDFAMLAEREPAALAVAAPFLVRHRATILAQLDMPSELQKRQFEELATLDYALAYEAAITIVKSSLASIG</sequence>
<dbReference type="AlphaFoldDB" id="A0A4Y9SEM1"/>
<gene>
    <name evidence="1" type="ORF">E4L96_08795</name>
</gene>
<dbReference type="Pfam" id="PF08843">
    <property type="entry name" value="AbiEii"/>
    <property type="match status" value="1"/>
</dbReference>
<accession>A0A4Y9SEM1</accession>
<dbReference type="RefSeq" id="WP_135206843.1">
    <property type="nucleotide sequence ID" value="NZ_SPVF01000117.1"/>
</dbReference>
<comment type="caution">
    <text evidence="1">The sequence shown here is derived from an EMBL/GenBank/DDBJ whole genome shotgun (WGS) entry which is preliminary data.</text>
</comment>
<dbReference type="Proteomes" id="UP000298438">
    <property type="component" value="Unassembled WGS sequence"/>
</dbReference>
<dbReference type="OrthoDB" id="9013441at2"/>
<dbReference type="InterPro" id="IPR014942">
    <property type="entry name" value="AbiEii"/>
</dbReference>
<keyword evidence="2" id="KW-1185">Reference proteome</keyword>
<name>A0A4Y9SEM1_9BURK</name>
<evidence type="ECO:0000313" key="1">
    <source>
        <dbReference type="EMBL" id="TFW21578.1"/>
    </source>
</evidence>
<dbReference type="EMBL" id="SPVF01000117">
    <property type="protein sequence ID" value="TFW21578.1"/>
    <property type="molecule type" value="Genomic_DNA"/>
</dbReference>
<reference evidence="1 2" key="1">
    <citation type="submission" date="2019-03" db="EMBL/GenBank/DDBJ databases">
        <title>Draft Genome Sequence of Massilia arenosa sp. nov., a Novel Massilia Species Isolated from a Sandy-loam Maize Soil.</title>
        <authorList>
            <person name="Raths R."/>
            <person name="Peta V."/>
            <person name="Bucking H."/>
        </authorList>
    </citation>
    <scope>NUCLEOTIDE SEQUENCE [LARGE SCALE GENOMIC DNA]</scope>
    <source>
        <strain evidence="1 2">MC02</strain>
    </source>
</reference>
<organism evidence="1 2">
    <name type="scientific">Zemynaea arenosa</name>
    <dbReference type="NCBI Taxonomy" id="2561931"/>
    <lineage>
        <taxon>Bacteria</taxon>
        <taxon>Pseudomonadati</taxon>
        <taxon>Pseudomonadota</taxon>
        <taxon>Betaproteobacteria</taxon>
        <taxon>Burkholderiales</taxon>
        <taxon>Oxalobacteraceae</taxon>
        <taxon>Telluria group</taxon>
        <taxon>Zemynaea</taxon>
    </lineage>
</organism>
<keyword evidence="1" id="KW-0808">Transferase</keyword>
<dbReference type="GO" id="GO:0016740">
    <property type="term" value="F:transferase activity"/>
    <property type="evidence" value="ECO:0007669"/>
    <property type="project" value="UniProtKB-KW"/>
</dbReference>
<protein>
    <submittedName>
        <fullName evidence="1">Nucleotidyl transferase AbiEii/AbiGii toxin family protein</fullName>
    </submittedName>
</protein>
<proteinExistence type="predicted"/>